<reference evidence="3" key="1">
    <citation type="journal article" date="2006" name="PLoS Biol.">
        <title>Macronuclear genome sequence of the ciliate Tetrahymena thermophila, a model eukaryote.</title>
        <authorList>
            <person name="Eisen J.A."/>
            <person name="Coyne R.S."/>
            <person name="Wu M."/>
            <person name="Wu D."/>
            <person name="Thiagarajan M."/>
            <person name="Wortman J.R."/>
            <person name="Badger J.H."/>
            <person name="Ren Q."/>
            <person name="Amedeo P."/>
            <person name="Jones K.M."/>
            <person name="Tallon L.J."/>
            <person name="Delcher A.L."/>
            <person name="Salzberg S.L."/>
            <person name="Silva J.C."/>
            <person name="Haas B.J."/>
            <person name="Majoros W.H."/>
            <person name="Farzad M."/>
            <person name="Carlton J.M."/>
            <person name="Smith R.K. Jr."/>
            <person name="Garg J."/>
            <person name="Pearlman R.E."/>
            <person name="Karrer K.M."/>
            <person name="Sun L."/>
            <person name="Manning G."/>
            <person name="Elde N.C."/>
            <person name="Turkewitz A.P."/>
            <person name="Asai D.J."/>
            <person name="Wilkes D.E."/>
            <person name="Wang Y."/>
            <person name="Cai H."/>
            <person name="Collins K."/>
            <person name="Stewart B.A."/>
            <person name="Lee S.R."/>
            <person name="Wilamowska K."/>
            <person name="Weinberg Z."/>
            <person name="Ruzzo W.L."/>
            <person name="Wloga D."/>
            <person name="Gaertig J."/>
            <person name="Frankel J."/>
            <person name="Tsao C.-C."/>
            <person name="Gorovsky M.A."/>
            <person name="Keeling P.J."/>
            <person name="Waller R.F."/>
            <person name="Patron N.J."/>
            <person name="Cherry J.M."/>
            <person name="Stover N.A."/>
            <person name="Krieger C.J."/>
            <person name="del Toro C."/>
            <person name="Ryder H.F."/>
            <person name="Williamson S.C."/>
            <person name="Barbeau R.A."/>
            <person name="Hamilton E.P."/>
            <person name="Orias E."/>
        </authorList>
    </citation>
    <scope>NUCLEOTIDE SEQUENCE [LARGE SCALE GENOMIC DNA]</scope>
    <source>
        <strain evidence="3">SB210</strain>
    </source>
</reference>
<dbReference type="InParanoid" id="W7XID4"/>
<dbReference type="AlphaFoldDB" id="W7XID4"/>
<dbReference type="Proteomes" id="UP000009168">
    <property type="component" value="Unassembled WGS sequence"/>
</dbReference>
<feature type="transmembrane region" description="Helical" evidence="1">
    <location>
        <begin position="106"/>
        <end position="121"/>
    </location>
</feature>
<keyword evidence="1" id="KW-0472">Membrane</keyword>
<feature type="transmembrane region" description="Helical" evidence="1">
    <location>
        <begin position="73"/>
        <end position="94"/>
    </location>
</feature>
<name>W7XID4_TETTS</name>
<organism evidence="2 3">
    <name type="scientific">Tetrahymena thermophila (strain SB210)</name>
    <dbReference type="NCBI Taxonomy" id="312017"/>
    <lineage>
        <taxon>Eukaryota</taxon>
        <taxon>Sar</taxon>
        <taxon>Alveolata</taxon>
        <taxon>Ciliophora</taxon>
        <taxon>Intramacronucleata</taxon>
        <taxon>Oligohymenophorea</taxon>
        <taxon>Hymenostomatida</taxon>
        <taxon>Tetrahymenina</taxon>
        <taxon>Tetrahymenidae</taxon>
        <taxon>Tetrahymena</taxon>
    </lineage>
</organism>
<proteinExistence type="predicted"/>
<dbReference type="KEGG" id="tet:TTHERM_000509088"/>
<evidence type="ECO:0000256" key="1">
    <source>
        <dbReference type="SAM" id="Phobius"/>
    </source>
</evidence>
<evidence type="ECO:0000313" key="3">
    <source>
        <dbReference type="Proteomes" id="UP000009168"/>
    </source>
</evidence>
<keyword evidence="1" id="KW-1133">Transmembrane helix</keyword>
<protein>
    <submittedName>
        <fullName evidence="2">Transmembrane protein, putative</fullName>
    </submittedName>
</protein>
<accession>W7XID4</accession>
<sequence length="139" mass="17152">MFYKFNNLKNPLRFISQAYNNQQAKDKKQQMEFIYLLKNNKINNKSYFNKQQPILIQYYTLQQLIQQNTKSLIVTKMFQTIYLFALQTCFYINFNTQNTHHQTHQIFLFVQCIYLYFLYHIQKKTEFIFIFAIKQQLKL</sequence>
<gene>
    <name evidence="2" type="ORF">TTHERM_000509088</name>
</gene>
<dbReference type="EMBL" id="GG662708">
    <property type="protein sequence ID" value="EWS74536.1"/>
    <property type="molecule type" value="Genomic_DNA"/>
</dbReference>
<dbReference type="RefSeq" id="XP_012652910.1">
    <property type="nucleotide sequence ID" value="XM_012797456.1"/>
</dbReference>
<dbReference type="GeneID" id="24439338"/>
<evidence type="ECO:0000313" key="2">
    <source>
        <dbReference type="EMBL" id="EWS74536.1"/>
    </source>
</evidence>
<keyword evidence="3" id="KW-1185">Reference proteome</keyword>
<keyword evidence="1 2" id="KW-0812">Transmembrane</keyword>